<name>A0A024TCD3_9STRA</name>
<dbReference type="InterPro" id="IPR000433">
    <property type="entry name" value="Znf_ZZ"/>
</dbReference>
<evidence type="ECO:0000256" key="3">
    <source>
        <dbReference type="ARBA" id="ARBA00022833"/>
    </source>
</evidence>
<dbReference type="RefSeq" id="XP_008879595.1">
    <property type="nucleotide sequence ID" value="XM_008881373.1"/>
</dbReference>
<protein>
    <recommendedName>
        <fullName evidence="4">ZZ-type domain-containing protein</fullName>
    </recommendedName>
</protein>
<evidence type="ECO:0000256" key="1">
    <source>
        <dbReference type="ARBA" id="ARBA00022723"/>
    </source>
</evidence>
<dbReference type="Gene3D" id="3.30.60.90">
    <property type="match status" value="2"/>
</dbReference>
<evidence type="ECO:0000313" key="5">
    <source>
        <dbReference type="EMBL" id="ETV91669.1"/>
    </source>
</evidence>
<dbReference type="EMBL" id="KI914007">
    <property type="protein sequence ID" value="ETV91669.1"/>
    <property type="molecule type" value="Genomic_DNA"/>
</dbReference>
<keyword evidence="2" id="KW-0863">Zinc-finger</keyword>
<keyword evidence="3" id="KW-0862">Zinc</keyword>
<dbReference type="SMART" id="SM00291">
    <property type="entry name" value="ZnF_ZZ"/>
    <property type="match status" value="2"/>
</dbReference>
<dbReference type="OrthoDB" id="74537at2759"/>
<dbReference type="SUPFAM" id="SSF57850">
    <property type="entry name" value="RING/U-box"/>
    <property type="match status" value="2"/>
</dbReference>
<keyword evidence="1" id="KW-0479">Metal-binding</keyword>
<accession>A0A024TCD3</accession>
<dbReference type="GO" id="GO:0008270">
    <property type="term" value="F:zinc ion binding"/>
    <property type="evidence" value="ECO:0007669"/>
    <property type="project" value="UniProtKB-KW"/>
</dbReference>
<evidence type="ECO:0000259" key="4">
    <source>
        <dbReference type="SMART" id="SM00291"/>
    </source>
</evidence>
<reference evidence="5" key="1">
    <citation type="submission" date="2013-12" db="EMBL/GenBank/DDBJ databases">
        <title>The Genome Sequence of Aphanomyces invadans NJM9701.</title>
        <authorList>
            <consortium name="The Broad Institute Genomics Platform"/>
            <person name="Russ C."/>
            <person name="Tyler B."/>
            <person name="van West P."/>
            <person name="Dieguez-Uribeondo J."/>
            <person name="Young S.K."/>
            <person name="Zeng Q."/>
            <person name="Gargeya S."/>
            <person name="Fitzgerald M."/>
            <person name="Abouelleil A."/>
            <person name="Alvarado L."/>
            <person name="Chapman S.B."/>
            <person name="Gainer-Dewar J."/>
            <person name="Goldberg J."/>
            <person name="Griggs A."/>
            <person name="Gujja S."/>
            <person name="Hansen M."/>
            <person name="Howarth C."/>
            <person name="Imamovic A."/>
            <person name="Ireland A."/>
            <person name="Larimer J."/>
            <person name="McCowan C."/>
            <person name="Murphy C."/>
            <person name="Pearson M."/>
            <person name="Poon T.W."/>
            <person name="Priest M."/>
            <person name="Roberts A."/>
            <person name="Saif S."/>
            <person name="Shea T."/>
            <person name="Sykes S."/>
            <person name="Wortman J."/>
            <person name="Nusbaum C."/>
            <person name="Birren B."/>
        </authorList>
    </citation>
    <scope>NUCLEOTIDE SEQUENCE [LARGE SCALE GENOMIC DNA]</scope>
    <source>
        <strain evidence="5">NJM9701</strain>
    </source>
</reference>
<dbReference type="GeneID" id="20090796"/>
<dbReference type="STRING" id="157072.A0A024TCD3"/>
<dbReference type="VEuPathDB" id="FungiDB:H310_13746"/>
<sequence length="215" mass="23576">MVTLGQAHGAFPKLSKHSGVQRDMAFHIRVTLQFYQATSNGIVTEAILQTLACQLHSVQTAATWAGSLVTSLPTQRDHIGVFCDSCKQNIAGVPLAFSDVAHVVGLGVDAHYKCLVCPAYDRCETCVLGHPTSHPFVRLTHAQYGPSNYITHNRSRWTHPNTNCSCCFGSPIVGILYRCTMCPSVVLCERCHAKLDHPLIKQVRPASSFSWNISN</sequence>
<dbReference type="AlphaFoldDB" id="A0A024TCD3"/>
<evidence type="ECO:0000256" key="2">
    <source>
        <dbReference type="ARBA" id="ARBA00022771"/>
    </source>
</evidence>
<feature type="domain" description="ZZ-type" evidence="4">
    <location>
        <begin position="77"/>
        <end position="136"/>
    </location>
</feature>
<organism evidence="5">
    <name type="scientific">Aphanomyces invadans</name>
    <dbReference type="NCBI Taxonomy" id="157072"/>
    <lineage>
        <taxon>Eukaryota</taxon>
        <taxon>Sar</taxon>
        <taxon>Stramenopiles</taxon>
        <taxon>Oomycota</taxon>
        <taxon>Saprolegniomycetes</taxon>
        <taxon>Saprolegniales</taxon>
        <taxon>Verrucalvaceae</taxon>
        <taxon>Aphanomyces</taxon>
    </lineage>
</organism>
<proteinExistence type="predicted"/>
<dbReference type="InterPro" id="IPR043145">
    <property type="entry name" value="Znf_ZZ_sf"/>
</dbReference>
<feature type="domain" description="ZZ-type" evidence="4">
    <location>
        <begin position="158"/>
        <end position="199"/>
    </location>
</feature>
<gene>
    <name evidence="5" type="ORF">H310_13746</name>
</gene>